<sequence>MAAKLILPLLSASVFYCIFYYADVTGLRALGDKLVAAKSLPGVDAPLRTVYTGVEPVDHLLSVLTTFFWPTTDGSNPSLLLHSIAFSGTFGSAWILVCLEAWRRGNAWGLAAFPMIFGLTAQVLTFAFATPLYAAVQVYTSVTARKPNPDNIRVPRAVLNAMPFVFVLGYMVPTNLLIVPLSETMTIDLKQICIAIWQPWPAYVSILLTIVHIVFSPFVSNDRNLEGGRATLRALRRVYAFAFANAALTHLISWTVSLATLAVPAMFDERFLGPLHPAKVFEVPLPWATPVPQVRDIGEGVHAFLRWDYIIGSAGVLVWAVSLYRAAHKVVYGKVGWFGLVVKTALLTVLAGPTGAAVELMWERDELVFNEMGGVKREAPKAKKSS</sequence>
<comment type="caution">
    <text evidence="1">The sequence shown here is derived from an EMBL/GenBank/DDBJ whole genome shotgun (WGS) entry which is preliminary data.</text>
</comment>
<protein>
    <submittedName>
        <fullName evidence="1">Uncharacterized protein</fullName>
    </submittedName>
</protein>
<dbReference type="EMBL" id="BLJY01000004">
    <property type="protein sequence ID" value="GFF15229.1"/>
    <property type="molecule type" value="Genomic_DNA"/>
</dbReference>
<evidence type="ECO:0000313" key="2">
    <source>
        <dbReference type="Proteomes" id="UP000452235"/>
    </source>
</evidence>
<evidence type="ECO:0000313" key="1">
    <source>
        <dbReference type="EMBL" id="GFF15229.1"/>
    </source>
</evidence>
<dbReference type="OrthoDB" id="72269at2759"/>
<dbReference type="Proteomes" id="UP000452235">
    <property type="component" value="Unassembled WGS sequence"/>
</dbReference>
<keyword evidence="2" id="KW-1185">Reference proteome</keyword>
<gene>
    <name evidence="1" type="ORF">ATEIFO6365_0004034800</name>
</gene>
<organism evidence="1 2">
    <name type="scientific">Aspergillus terreus</name>
    <dbReference type="NCBI Taxonomy" id="33178"/>
    <lineage>
        <taxon>Eukaryota</taxon>
        <taxon>Fungi</taxon>
        <taxon>Dikarya</taxon>
        <taxon>Ascomycota</taxon>
        <taxon>Pezizomycotina</taxon>
        <taxon>Eurotiomycetes</taxon>
        <taxon>Eurotiomycetidae</taxon>
        <taxon>Eurotiales</taxon>
        <taxon>Aspergillaceae</taxon>
        <taxon>Aspergillus</taxon>
        <taxon>Aspergillus subgen. Circumdati</taxon>
    </lineage>
</organism>
<dbReference type="VEuPathDB" id="FungiDB:ATEG_09152"/>
<dbReference type="AlphaFoldDB" id="A0A5M3YP37"/>
<proteinExistence type="predicted"/>
<name>A0A5M3YP37_ASPTE</name>
<accession>A0A5M3YP37</accession>
<reference evidence="1 2" key="1">
    <citation type="submission" date="2020-01" db="EMBL/GenBank/DDBJ databases">
        <title>Aspergillus terreus IFO 6365 whole genome shotgun sequence.</title>
        <authorList>
            <person name="Kanamasa S."/>
            <person name="Takahashi H."/>
        </authorList>
    </citation>
    <scope>NUCLEOTIDE SEQUENCE [LARGE SCALE GENOMIC DNA]</scope>
    <source>
        <strain evidence="1 2">IFO 6365</strain>
    </source>
</reference>